<feature type="transmembrane region" description="Helical" evidence="8">
    <location>
        <begin position="429"/>
        <end position="452"/>
    </location>
</feature>
<gene>
    <name evidence="9" type="ORF">STCU_09362</name>
</gene>
<evidence type="ECO:0000313" key="10">
    <source>
        <dbReference type="Proteomes" id="UP000015354"/>
    </source>
</evidence>
<dbReference type="InterPro" id="IPR004324">
    <property type="entry name" value="FBT"/>
</dbReference>
<evidence type="ECO:0000313" key="9">
    <source>
        <dbReference type="EMBL" id="EPY19618.1"/>
    </source>
</evidence>
<evidence type="ECO:0000256" key="7">
    <source>
        <dbReference type="SAM" id="MobiDB-lite"/>
    </source>
</evidence>
<feature type="transmembrane region" description="Helical" evidence="8">
    <location>
        <begin position="377"/>
        <end position="397"/>
    </location>
</feature>
<name>S9TT02_9TRYP</name>
<feature type="transmembrane region" description="Helical" evidence="8">
    <location>
        <begin position="472"/>
        <end position="492"/>
    </location>
</feature>
<dbReference type="InterPro" id="IPR039309">
    <property type="entry name" value="BT1"/>
</dbReference>
<dbReference type="NCBIfam" id="TIGR00788">
    <property type="entry name" value="fbt"/>
    <property type="match status" value="1"/>
</dbReference>
<feature type="region of interest" description="Disordered" evidence="7">
    <location>
        <begin position="675"/>
        <end position="700"/>
    </location>
</feature>
<feature type="region of interest" description="Disordered" evidence="7">
    <location>
        <begin position="1"/>
        <end position="53"/>
    </location>
</feature>
<feature type="compositionally biased region" description="Basic and acidic residues" evidence="7">
    <location>
        <begin position="24"/>
        <end position="52"/>
    </location>
</feature>
<evidence type="ECO:0000256" key="4">
    <source>
        <dbReference type="ARBA" id="ARBA00022692"/>
    </source>
</evidence>
<accession>S9TT02</accession>
<evidence type="ECO:0000256" key="1">
    <source>
        <dbReference type="ARBA" id="ARBA00004141"/>
    </source>
</evidence>
<keyword evidence="4 8" id="KW-0812">Transmembrane</keyword>
<dbReference type="AlphaFoldDB" id="S9TT02"/>
<reference evidence="9 10" key="1">
    <citation type="journal article" date="2013" name="PLoS ONE">
        <title>Predicting the Proteins of Angomonas deanei, Strigomonas culicis and Their Respective Endosymbionts Reveals New Aspects of the Trypanosomatidae Family.</title>
        <authorList>
            <person name="Motta M.C."/>
            <person name="Martins A.C."/>
            <person name="de Souza S.S."/>
            <person name="Catta-Preta C.M."/>
            <person name="Silva R."/>
            <person name="Klein C.C."/>
            <person name="de Almeida L.G."/>
            <person name="de Lima Cunha O."/>
            <person name="Ciapina L.P."/>
            <person name="Brocchi M."/>
            <person name="Colabardini A.C."/>
            <person name="de Araujo Lima B."/>
            <person name="Machado C.R."/>
            <person name="de Almeida Soares C.M."/>
            <person name="Probst C.M."/>
            <person name="de Menezes C.B."/>
            <person name="Thompson C.E."/>
            <person name="Bartholomeu D.C."/>
            <person name="Gradia D.F."/>
            <person name="Pavoni D.P."/>
            <person name="Grisard E.C."/>
            <person name="Fantinatti-Garboggini F."/>
            <person name="Marchini F.K."/>
            <person name="Rodrigues-Luiz G.F."/>
            <person name="Wagner G."/>
            <person name="Goldman G.H."/>
            <person name="Fietto J.L."/>
            <person name="Elias M.C."/>
            <person name="Goldman M.H."/>
            <person name="Sagot M.F."/>
            <person name="Pereira M."/>
            <person name="Stoco P.H."/>
            <person name="de Mendonca-Neto R.P."/>
            <person name="Teixeira S.M."/>
            <person name="Maciel T.E."/>
            <person name="de Oliveira Mendes T.A."/>
            <person name="Urmenyi T.P."/>
            <person name="de Souza W."/>
            <person name="Schenkman S."/>
            <person name="de Vasconcelos A.T."/>
        </authorList>
    </citation>
    <scope>NUCLEOTIDE SEQUENCE [LARGE SCALE GENOMIC DNA]</scope>
</reference>
<dbReference type="GO" id="GO:0016020">
    <property type="term" value="C:membrane"/>
    <property type="evidence" value="ECO:0007669"/>
    <property type="project" value="UniProtKB-SubCell"/>
</dbReference>
<keyword evidence="10" id="KW-1185">Reference proteome</keyword>
<feature type="transmembrane region" description="Helical" evidence="8">
    <location>
        <begin position="403"/>
        <end position="422"/>
    </location>
</feature>
<sequence>MSDPGRDPRNTILDGQPLPNDQKGFGDDDGGREGGSNAHDDPNDYGIHDPKKGYTTHPSAGKLFKWVPILKRIPMFGKATDAYGPKLTISLGATNALVKGAAGYIIYNSMQALFSQRYSVDGMRFNRLSSMYTMGWSLQCLIAAISDLFPLFSYSKRWYCLMSTLFGGCFALGYGLMPAKSSSANAAGAFLFLTCLGKANLDILLQGLYSREIRKAPKAGPDLISWVWWTIFLGDFITLIQGPLNDAGKPQVGIIISAVFQIVPSIFSILNWYGERPNKVNRVEDAQRNYEEQFVREELVPAFEEAIYAIRNGHARPHHVAPVRYIGKNEPMVDGVYEADQAPAEGRALVYREPEIVTLLGGAAEFNVFVGRENWRILIFCGVVTAAVLTLAIVTLLGTTHQLLWTSIAVLGTIVIGAYMALPLAIANAAIMLYSVYAFYFNISGALDYFYVATPDCLPDGPHFSYTFYNTVGSLLSYCAGIVACMLFSPIFARRRYQVTFIVTTIMQVLASLFDLMVTERWNARIGIPDHATYLCGYSIIYQFVHVMAFMPAEVLNSRLVPRGCEAMVFSIISAFGSIGDTMSYTFGSVLMEFRFPVTTEVPCDYSNTRYLIIISHLCMPLMIIPLSFLLLPHCRICDKLDMYGKPVKHAKRAQAAPEPPAQYTGYNEEERGRGQYYDAGVPNNGGVGGYAAPNVRYGE</sequence>
<feature type="transmembrane region" description="Helical" evidence="8">
    <location>
        <begin position="568"/>
        <end position="591"/>
    </location>
</feature>
<feature type="transmembrane region" description="Helical" evidence="8">
    <location>
        <begin position="531"/>
        <end position="556"/>
    </location>
</feature>
<dbReference type="PANTHER" id="PTHR31585">
    <property type="entry name" value="FOLATE-BIOPTERIN TRANSPORTER 1, CHLOROPLASTIC"/>
    <property type="match status" value="1"/>
</dbReference>
<evidence type="ECO:0000256" key="3">
    <source>
        <dbReference type="ARBA" id="ARBA00022448"/>
    </source>
</evidence>
<dbReference type="SUPFAM" id="SSF103473">
    <property type="entry name" value="MFS general substrate transporter"/>
    <property type="match status" value="1"/>
</dbReference>
<feature type="transmembrane region" description="Helical" evidence="8">
    <location>
        <begin position="499"/>
        <end position="519"/>
    </location>
</feature>
<feature type="transmembrane region" description="Helical" evidence="8">
    <location>
        <begin position="250"/>
        <end position="273"/>
    </location>
</feature>
<feature type="transmembrane region" description="Helical" evidence="8">
    <location>
        <begin position="183"/>
        <end position="205"/>
    </location>
</feature>
<keyword evidence="5 8" id="KW-1133">Transmembrane helix</keyword>
<dbReference type="Proteomes" id="UP000015354">
    <property type="component" value="Unassembled WGS sequence"/>
</dbReference>
<evidence type="ECO:0000256" key="8">
    <source>
        <dbReference type="SAM" id="Phobius"/>
    </source>
</evidence>
<keyword evidence="3" id="KW-0813">Transport</keyword>
<protein>
    <submittedName>
        <fullName evidence="9">Pteridine transporter</fullName>
    </submittedName>
</protein>
<dbReference type="EMBL" id="ATMH01009362">
    <property type="protein sequence ID" value="EPY19618.1"/>
    <property type="molecule type" value="Genomic_DNA"/>
</dbReference>
<comment type="subcellular location">
    <subcellularLocation>
        <location evidence="1">Membrane</location>
        <topology evidence="1">Multi-pass membrane protein</topology>
    </subcellularLocation>
</comment>
<comment type="similarity">
    <text evidence="2">Belongs to the major facilitator superfamily. Folate-biopterin transporter (TC 2.A.71) family.</text>
</comment>
<feature type="transmembrane region" description="Helical" evidence="8">
    <location>
        <begin position="611"/>
        <end position="632"/>
    </location>
</feature>
<dbReference type="OrthoDB" id="754047at2759"/>
<evidence type="ECO:0000256" key="5">
    <source>
        <dbReference type="ARBA" id="ARBA00022989"/>
    </source>
</evidence>
<evidence type="ECO:0000256" key="6">
    <source>
        <dbReference type="ARBA" id="ARBA00023136"/>
    </source>
</evidence>
<feature type="transmembrane region" description="Helical" evidence="8">
    <location>
        <begin position="226"/>
        <end position="244"/>
    </location>
</feature>
<dbReference type="PANTHER" id="PTHR31585:SF51">
    <property type="entry name" value="TRANSPORTER, PUTATIVE-RELATED"/>
    <property type="match status" value="1"/>
</dbReference>
<keyword evidence="6 8" id="KW-0472">Membrane</keyword>
<comment type="caution">
    <text evidence="9">The sequence shown here is derived from an EMBL/GenBank/DDBJ whole genome shotgun (WGS) entry which is preliminary data.</text>
</comment>
<feature type="transmembrane region" description="Helical" evidence="8">
    <location>
        <begin position="159"/>
        <end position="177"/>
    </location>
</feature>
<feature type="transmembrane region" description="Helical" evidence="8">
    <location>
        <begin position="134"/>
        <end position="152"/>
    </location>
</feature>
<dbReference type="InterPro" id="IPR036259">
    <property type="entry name" value="MFS_trans_sf"/>
</dbReference>
<organism evidence="9 10">
    <name type="scientific">Strigomonas culicis</name>
    <dbReference type="NCBI Taxonomy" id="28005"/>
    <lineage>
        <taxon>Eukaryota</taxon>
        <taxon>Discoba</taxon>
        <taxon>Euglenozoa</taxon>
        <taxon>Kinetoplastea</taxon>
        <taxon>Metakinetoplastina</taxon>
        <taxon>Trypanosomatida</taxon>
        <taxon>Trypanosomatidae</taxon>
        <taxon>Strigomonadinae</taxon>
        <taxon>Strigomonas</taxon>
    </lineage>
</organism>
<proteinExistence type="inferred from homology"/>
<dbReference type="Pfam" id="PF03092">
    <property type="entry name" value="BT1"/>
    <property type="match status" value="1"/>
</dbReference>
<evidence type="ECO:0000256" key="2">
    <source>
        <dbReference type="ARBA" id="ARBA00007015"/>
    </source>
</evidence>